<accession>A0A221M8S1</accession>
<reference evidence="1 2" key="1">
    <citation type="journal article" date="2003" name="Int. J. Syst. Evol. Microbiol.">
        <title>Virgibacillus carmonensis sp. nov., Virgibacillus necropolis sp. nov. and Virgibacillus picturae sp. nov., three novel species isolated from deteriorated mural paintings, transfer of the species of the genus salibacillus to Virgibacillus, as Virgibacillus marismortui comb. nov. and Virgibacillus salexigens comb. nov., and emended description of the genus Virgibacillus.</title>
        <authorList>
            <person name="Heyrman J."/>
            <person name="Logan N.A."/>
            <person name="Busse H.J."/>
            <person name="Balcaen A."/>
            <person name="Lebbe L."/>
            <person name="Rodriguez-Diaz M."/>
            <person name="Swings J."/>
            <person name="De Vos P."/>
        </authorList>
    </citation>
    <scope>NUCLEOTIDE SEQUENCE [LARGE SCALE GENOMIC DNA]</scope>
    <source>
        <strain evidence="1 2">LMG 19488</strain>
    </source>
</reference>
<dbReference type="InterPro" id="IPR015231">
    <property type="entry name" value="DUF1934"/>
</dbReference>
<dbReference type="KEGG" id="vne:CFK40_02950"/>
<dbReference type="EMBL" id="CP022437">
    <property type="protein sequence ID" value="ASN04029.1"/>
    <property type="molecule type" value="Genomic_DNA"/>
</dbReference>
<dbReference type="OrthoDB" id="2352933at2"/>
<evidence type="ECO:0000313" key="2">
    <source>
        <dbReference type="Proteomes" id="UP000204391"/>
    </source>
</evidence>
<proteinExistence type="predicted"/>
<keyword evidence="2" id="KW-1185">Reference proteome</keyword>
<protein>
    <recommendedName>
        <fullName evidence="3">DUF1934 domain-containing protein</fullName>
    </recommendedName>
</protein>
<dbReference type="InterPro" id="IPR012674">
    <property type="entry name" value="Calycin"/>
</dbReference>
<sequence>MEAQHRSVSGSLHMDITDGSETEKVTTHFTGDFYRRNNVDVITFQEKNDQLSIKNLITIQDDKVSIKRTGDIKMYQQFRVNQPTENVYKHSHVTIHMETYTHKLGYQPLNSSGTGRLSIAFTVKLNGQEERNHQLTLLMKEDSK</sequence>
<organism evidence="1 2">
    <name type="scientific">Virgibacillus necropolis</name>
    <dbReference type="NCBI Taxonomy" id="163877"/>
    <lineage>
        <taxon>Bacteria</taxon>
        <taxon>Bacillati</taxon>
        <taxon>Bacillota</taxon>
        <taxon>Bacilli</taxon>
        <taxon>Bacillales</taxon>
        <taxon>Bacillaceae</taxon>
        <taxon>Virgibacillus</taxon>
    </lineage>
</organism>
<dbReference type="Pfam" id="PF09148">
    <property type="entry name" value="DUF1934"/>
    <property type="match status" value="1"/>
</dbReference>
<dbReference type="AlphaFoldDB" id="A0A221M8S1"/>
<dbReference type="Proteomes" id="UP000204391">
    <property type="component" value="Chromosome"/>
</dbReference>
<evidence type="ECO:0000313" key="1">
    <source>
        <dbReference type="EMBL" id="ASN04029.1"/>
    </source>
</evidence>
<gene>
    <name evidence="1" type="ORF">CFK40_02950</name>
</gene>
<dbReference type="SUPFAM" id="SSF50814">
    <property type="entry name" value="Lipocalins"/>
    <property type="match status" value="1"/>
</dbReference>
<dbReference type="RefSeq" id="WP_089530599.1">
    <property type="nucleotide sequence ID" value="NZ_CP022437.1"/>
</dbReference>
<evidence type="ECO:0008006" key="3">
    <source>
        <dbReference type="Google" id="ProtNLM"/>
    </source>
</evidence>
<name>A0A221M8S1_9BACI</name>
<dbReference type="Gene3D" id="2.40.128.20">
    <property type="match status" value="1"/>
</dbReference>